<dbReference type="KEGG" id="naf:GQ61_09040"/>
<evidence type="ECO:0000313" key="2">
    <source>
        <dbReference type="EMBL" id="ARN85405.1"/>
    </source>
</evidence>
<sequence length="140" mass="16177">MIAAGKIAEELGGKKILHRNIKSFSDLRDTVENGLPKASMKYVFRSFPESNKYVYSLIPEGTYKKRKSTLSLEESEKTERIARVIATANYVWDDEEVAKQFLLRPHAYFKNRTPLEIAFSELGARQVEELLWKIYYGLPV</sequence>
<proteinExistence type="predicted"/>
<gene>
    <name evidence="2" type="ORF">GQ61_09040</name>
</gene>
<dbReference type="OrthoDB" id="7349803at2"/>
<keyword evidence="3" id="KW-1185">Reference proteome</keyword>
<dbReference type="NCBIfam" id="TIGR02293">
    <property type="entry name" value="TAS_TIGR02293"/>
    <property type="match status" value="1"/>
</dbReference>
<evidence type="ECO:0000259" key="1">
    <source>
        <dbReference type="Pfam" id="PF09722"/>
    </source>
</evidence>
<feature type="domain" description="Antitoxin Xre/MbcA/ParS-like toxin-binding" evidence="1">
    <location>
        <begin position="88"/>
        <end position="137"/>
    </location>
</feature>
<dbReference type="RefSeq" id="WP_085784973.1">
    <property type="nucleotide sequence ID" value="NZ_CP008743.1"/>
</dbReference>
<protein>
    <recommendedName>
        <fullName evidence="1">Antitoxin Xre/MbcA/ParS-like toxin-binding domain-containing protein</fullName>
    </recommendedName>
</protein>
<evidence type="ECO:0000313" key="3">
    <source>
        <dbReference type="Proteomes" id="UP000237351"/>
    </source>
</evidence>
<name>A0A1W6N688_9PROT</name>
<dbReference type="STRING" id="1414854.GQ61_09040"/>
<dbReference type="EMBL" id="CP008743">
    <property type="protein sequence ID" value="ARN85405.1"/>
    <property type="molecule type" value="Genomic_DNA"/>
</dbReference>
<reference evidence="2 3" key="1">
    <citation type="submission" date="2014-06" db="EMBL/GenBank/DDBJ databases">
        <title>The genome of the endonuclear symbiont Nucleicultrix amoebiphila.</title>
        <authorList>
            <person name="Schulz F."/>
            <person name="Horn M."/>
        </authorList>
    </citation>
    <scope>NUCLEOTIDE SEQUENCE [LARGE SCALE GENOMIC DNA]</scope>
    <source>
        <strain evidence="2 3">FS5</strain>
    </source>
</reference>
<dbReference type="InterPro" id="IPR024467">
    <property type="entry name" value="Xre/MbcA/ParS-like_toxin-bd"/>
</dbReference>
<dbReference type="Pfam" id="PF09722">
    <property type="entry name" value="Xre_MbcA_ParS_C"/>
    <property type="match status" value="1"/>
</dbReference>
<dbReference type="InterPro" id="IPR011979">
    <property type="entry name" value="Antitox_Xre"/>
</dbReference>
<accession>A0A1W6N688</accession>
<dbReference type="AlphaFoldDB" id="A0A1W6N688"/>
<dbReference type="Proteomes" id="UP000237351">
    <property type="component" value="Chromosome"/>
</dbReference>
<organism evidence="2 3">
    <name type="scientific">Candidatus Nucleicultrix amoebiphila FS5</name>
    <dbReference type="NCBI Taxonomy" id="1414854"/>
    <lineage>
        <taxon>Bacteria</taxon>
        <taxon>Pseudomonadati</taxon>
        <taxon>Pseudomonadota</taxon>
        <taxon>Alphaproteobacteria</taxon>
        <taxon>Holosporales</taxon>
        <taxon>Candidatus Nucleicultricaceae</taxon>
        <taxon>Candidatus Nucleicultrix</taxon>
    </lineage>
</organism>